<evidence type="ECO:0000313" key="4">
    <source>
        <dbReference type="Proteomes" id="UP000318815"/>
    </source>
</evidence>
<accession>A0A5C6LXQ2</accession>
<feature type="signal peptide" evidence="1">
    <location>
        <begin position="1"/>
        <end position="20"/>
    </location>
</feature>
<protein>
    <submittedName>
        <fullName evidence="3">T9SS type A sorting domain-containing protein</fullName>
    </submittedName>
</protein>
<comment type="caution">
    <text evidence="3">The sequence shown here is derived from an EMBL/GenBank/DDBJ whole genome shotgun (WGS) entry which is preliminary data.</text>
</comment>
<dbReference type="InterPro" id="IPR026444">
    <property type="entry name" value="Secre_tail"/>
</dbReference>
<feature type="chain" id="PRO_5022947827" evidence="1">
    <location>
        <begin position="21"/>
        <end position="523"/>
    </location>
</feature>
<keyword evidence="1" id="KW-0732">Signal</keyword>
<dbReference type="NCBIfam" id="TIGR04183">
    <property type="entry name" value="Por_Secre_tail"/>
    <property type="match status" value="1"/>
</dbReference>
<dbReference type="RefSeq" id="WP_146304107.1">
    <property type="nucleotide sequence ID" value="NZ_VOHS01000004.1"/>
</dbReference>
<organism evidence="3 4">
    <name type="scientific">Chitinophaga pinensis</name>
    <dbReference type="NCBI Taxonomy" id="79329"/>
    <lineage>
        <taxon>Bacteria</taxon>
        <taxon>Pseudomonadati</taxon>
        <taxon>Bacteroidota</taxon>
        <taxon>Chitinophagia</taxon>
        <taxon>Chitinophagales</taxon>
        <taxon>Chitinophagaceae</taxon>
        <taxon>Chitinophaga</taxon>
    </lineage>
</organism>
<dbReference type="OrthoDB" id="600763at2"/>
<evidence type="ECO:0000313" key="3">
    <source>
        <dbReference type="EMBL" id="TWW01370.1"/>
    </source>
</evidence>
<dbReference type="Pfam" id="PF18962">
    <property type="entry name" value="Por_Secre_tail"/>
    <property type="match status" value="1"/>
</dbReference>
<keyword evidence="4" id="KW-1185">Reference proteome</keyword>
<reference evidence="3 4" key="1">
    <citation type="submission" date="2019-08" db="EMBL/GenBank/DDBJ databases">
        <title>Whole genome sequencing of chitin degrading bacteria Chitinophaga pinensis YS16.</title>
        <authorList>
            <person name="Singh R.P."/>
            <person name="Manchanda G."/>
            <person name="Maurya I.K."/>
            <person name="Joshi N.K."/>
            <person name="Srivastava A.K."/>
        </authorList>
    </citation>
    <scope>NUCLEOTIDE SEQUENCE [LARGE SCALE GENOMIC DNA]</scope>
    <source>
        <strain evidence="3 4">YS-16</strain>
    </source>
</reference>
<proteinExistence type="predicted"/>
<evidence type="ECO:0000259" key="2">
    <source>
        <dbReference type="Pfam" id="PF18962"/>
    </source>
</evidence>
<dbReference type="AlphaFoldDB" id="A0A5C6LXQ2"/>
<dbReference type="Proteomes" id="UP000318815">
    <property type="component" value="Unassembled WGS sequence"/>
</dbReference>
<evidence type="ECO:0000256" key="1">
    <source>
        <dbReference type="SAM" id="SignalP"/>
    </source>
</evidence>
<dbReference type="EMBL" id="VOHS01000004">
    <property type="protein sequence ID" value="TWW01370.1"/>
    <property type="molecule type" value="Genomic_DNA"/>
</dbReference>
<feature type="domain" description="Secretion system C-terminal sorting" evidence="2">
    <location>
        <begin position="447"/>
        <end position="509"/>
    </location>
</feature>
<sequence length="523" mass="57588">MKRYLLILCLLVLSINTIHAQQAAYIPADGKVWSFGNVAFFGDVTNDGTLGSSPASVLYFLGKQWTNGNTALLSDESTSGKDGTGGTFRFAGNKGQQIIAGGYNVAAKAGPGFPNLEVSNANGIILADLNDLQVRNTLQLTNGHVYLNGWNLQVGVNNPGKITGYSDQRFIVTGPETGGGFLYRAKLSSAAGQVVFPVGTNATNYAPAGVRYEGSPEDFKARVFDSVFTQAISGRTVYDSVVFKTWNLGQEGNGTGLTAVALQHMDADEAPEYRVNRSSSYISTFQERNWELRKSVNDNMTAGTLTTQPMRQSATMHSRGMEGIGNNTYFAKLASLSYSYLPADFIHFNAYRISYSLVDIVWATTRETNNAVFEIERMLDNETVFKKIATVATKAPNGYSTTRLDYYYQDTNDYDGWSYYRIKAVSATGKYVYTDVREVGPLIQATVFPNPNYGQFKVTVRGIKTPLIVQIFDTWGQLIRKQEMVGQSELNIKDMPTGTYFLVLTHKESGKQAYVCKVVVIDH</sequence>
<name>A0A5C6LXQ2_9BACT</name>
<gene>
    <name evidence="3" type="ORF">FEF09_05040</name>
</gene>